<proteinExistence type="predicted"/>
<evidence type="ECO:0000259" key="1">
    <source>
        <dbReference type="Pfam" id="PF05368"/>
    </source>
</evidence>
<reference evidence="2" key="1">
    <citation type="submission" date="2015-01" db="EMBL/GenBank/DDBJ databases">
        <authorList>
            <person name="Durling Mikael"/>
        </authorList>
    </citation>
    <scope>NUCLEOTIDE SEQUENCE</scope>
</reference>
<dbReference type="PANTHER" id="PTHR48079:SF8">
    <property type="entry name" value="NAD(P)-BINDING DOMAIN-CONTAINING PROTEIN"/>
    <property type="match status" value="1"/>
</dbReference>
<accession>A0A0B7JW61</accession>
<dbReference type="Gene3D" id="3.40.50.720">
    <property type="entry name" value="NAD(P)-binding Rossmann-like Domain"/>
    <property type="match status" value="1"/>
</dbReference>
<protein>
    <recommendedName>
        <fullName evidence="1">NmrA-like domain-containing protein</fullName>
    </recommendedName>
</protein>
<dbReference type="AlphaFoldDB" id="A0A0B7JW61"/>
<feature type="domain" description="NmrA-like" evidence="1">
    <location>
        <begin position="3"/>
        <end position="92"/>
    </location>
</feature>
<dbReference type="GO" id="GO:0005737">
    <property type="term" value="C:cytoplasm"/>
    <property type="evidence" value="ECO:0007669"/>
    <property type="project" value="TreeGrafter"/>
</dbReference>
<dbReference type="InterPro" id="IPR051783">
    <property type="entry name" value="NAD(P)-dependent_oxidoreduct"/>
</dbReference>
<dbReference type="PANTHER" id="PTHR48079">
    <property type="entry name" value="PROTEIN YEEZ"/>
    <property type="match status" value="1"/>
</dbReference>
<gene>
    <name evidence="2" type="ORF">BN869_000005286_1</name>
</gene>
<dbReference type="Pfam" id="PF05368">
    <property type="entry name" value="NmrA"/>
    <property type="match status" value="1"/>
</dbReference>
<evidence type="ECO:0000313" key="2">
    <source>
        <dbReference type="EMBL" id="CEO49229.1"/>
    </source>
</evidence>
<sequence>MPTIFLTGATGYIGGQALATLFKSHPEYAIRALVRDSTKAQALSSAYSNVQTVVADLDNTDVVAKEAADADVVLHLASNSHIKSVEAIHEALKARTASGKSAHWVQVSGASALAAAEIADTSRIPGSPSETVFDDLDGVADIRSLIQKFPSRVVDNYLFNAAIETPQIKTAIVFPPIIYGPGEGLLKQRSIQIPELAKSTLKRGRGLQVGKGLSRWTDVHIHDLGDLFKLLVEKALQGDSGELWNLNGLYFPGVGERSFGEISKLVAITAKEKGFNTTDEVDEVLGNDADTLLPKGTVFFGTNARSKATREKKLLGWAPKHADGLSAEIPRAIESEAKSLGLSNL</sequence>
<dbReference type="EMBL" id="CDPU01000013">
    <property type="protein sequence ID" value="CEO49229.1"/>
    <property type="molecule type" value="Genomic_DNA"/>
</dbReference>
<name>A0A0B7JW61_BIOOC</name>
<dbReference type="GO" id="GO:0004029">
    <property type="term" value="F:aldehyde dehydrogenase (NAD+) activity"/>
    <property type="evidence" value="ECO:0007669"/>
    <property type="project" value="TreeGrafter"/>
</dbReference>
<organism evidence="2">
    <name type="scientific">Bionectria ochroleuca</name>
    <name type="common">Gliocladium roseum</name>
    <dbReference type="NCBI Taxonomy" id="29856"/>
    <lineage>
        <taxon>Eukaryota</taxon>
        <taxon>Fungi</taxon>
        <taxon>Dikarya</taxon>
        <taxon>Ascomycota</taxon>
        <taxon>Pezizomycotina</taxon>
        <taxon>Sordariomycetes</taxon>
        <taxon>Hypocreomycetidae</taxon>
        <taxon>Hypocreales</taxon>
        <taxon>Bionectriaceae</taxon>
        <taxon>Clonostachys</taxon>
    </lineage>
</organism>
<dbReference type="InterPro" id="IPR036291">
    <property type="entry name" value="NAD(P)-bd_dom_sf"/>
</dbReference>
<dbReference type="SUPFAM" id="SSF51735">
    <property type="entry name" value="NAD(P)-binding Rossmann-fold domains"/>
    <property type="match status" value="1"/>
</dbReference>
<dbReference type="InterPro" id="IPR008030">
    <property type="entry name" value="NmrA-like"/>
</dbReference>